<protein>
    <recommendedName>
        <fullName evidence="3">DUF2510 domain-containing protein</fullName>
    </recommendedName>
</protein>
<dbReference type="Gene3D" id="2.60.120.380">
    <property type="match status" value="1"/>
</dbReference>
<gene>
    <name evidence="4" type="ORF">HALOF300_04987</name>
</gene>
<feature type="compositionally biased region" description="Low complexity" evidence="1">
    <location>
        <begin position="177"/>
        <end position="189"/>
    </location>
</feature>
<feature type="compositionally biased region" description="Low complexity" evidence="1">
    <location>
        <begin position="41"/>
        <end position="56"/>
    </location>
</feature>
<accession>A0A7M4DS40</accession>
<feature type="transmembrane region" description="Helical" evidence="2">
    <location>
        <begin position="142"/>
        <end position="165"/>
    </location>
</feature>
<keyword evidence="2" id="KW-0472">Membrane</keyword>
<feature type="region of interest" description="Disordered" evidence="1">
    <location>
        <begin position="28"/>
        <end position="69"/>
    </location>
</feature>
<dbReference type="InterPro" id="IPR018929">
    <property type="entry name" value="DUF2510"/>
</dbReference>
<dbReference type="Pfam" id="PF10708">
    <property type="entry name" value="DUF2510"/>
    <property type="match status" value="1"/>
</dbReference>
<dbReference type="Proteomes" id="UP000419743">
    <property type="component" value="Unassembled WGS sequence"/>
</dbReference>
<keyword evidence="2" id="KW-1133">Transmembrane helix</keyword>
<dbReference type="EMBL" id="CACRYJ010000068">
    <property type="protein sequence ID" value="VZO40284.1"/>
    <property type="molecule type" value="Genomic_DNA"/>
</dbReference>
<evidence type="ECO:0000313" key="5">
    <source>
        <dbReference type="Proteomes" id="UP000419743"/>
    </source>
</evidence>
<dbReference type="AlphaFoldDB" id="A0A7M4DS40"/>
<sequence length="423" mass="42418">MTTPAGWFPDPSGADQLRYWDGANWSEHVGASGSQPGGFGQASAPGGYGPASAAPGHTQADPYGLATGGHAQTHAYGQNAGGPGGAGLSGYAAAPTAYSADTTSAYGGSGGYAAPGTQAGAPGSAGYYGPASAPPSPNQTPVIVAVAVAVVLVIAVAVFFAYGALTDRGEPGPTAGPTATSQPTSEPTPTATPTPTPTAAPTQSAPAPVTLGATTAGTLPADGTWDGVVTIAAAGVYAFIGHAEEGIDLTLTLLDGSGQQIAFNDDPPGNADVLVSNRRDPLLGLYLEPGEYTVRLEEYGGYATEFDFTAALLDVVTEIPTGGAHSIAIPEDNVWLGYVPVSATGMVTVDVRTTTDADPVLTVISPDGTYQDQDDRGSESAAQYGGSQWDPYLTFPVEPGVYLVMVSDWTGAESEASIAVTVD</sequence>
<evidence type="ECO:0000256" key="2">
    <source>
        <dbReference type="SAM" id="Phobius"/>
    </source>
</evidence>
<feature type="domain" description="DUF2510" evidence="3">
    <location>
        <begin position="5"/>
        <end position="36"/>
    </location>
</feature>
<reference evidence="4 5" key="1">
    <citation type="submission" date="2019-11" db="EMBL/GenBank/DDBJ databases">
        <authorList>
            <person name="Criscuolo A."/>
        </authorList>
    </citation>
    <scope>NUCLEOTIDE SEQUENCE [LARGE SCALE GENOMIC DNA]</scope>
    <source>
        <strain evidence="4">CIP111667</strain>
    </source>
</reference>
<keyword evidence="2" id="KW-0812">Transmembrane</keyword>
<comment type="caution">
    <text evidence="4">The sequence shown here is derived from an EMBL/GenBank/DDBJ whole genome shotgun (WGS) entry which is preliminary data.</text>
</comment>
<feature type="compositionally biased region" description="Low complexity" evidence="1">
    <location>
        <begin position="199"/>
        <end position="215"/>
    </location>
</feature>
<keyword evidence="5" id="KW-1185">Reference proteome</keyword>
<evidence type="ECO:0000313" key="4">
    <source>
        <dbReference type="EMBL" id="VZO40284.1"/>
    </source>
</evidence>
<organism evidence="4 5">
    <name type="scientific">Occultella aeris</name>
    <dbReference type="NCBI Taxonomy" id="2761496"/>
    <lineage>
        <taxon>Bacteria</taxon>
        <taxon>Bacillati</taxon>
        <taxon>Actinomycetota</taxon>
        <taxon>Actinomycetes</taxon>
        <taxon>Micrococcales</taxon>
        <taxon>Ruaniaceae</taxon>
        <taxon>Occultella</taxon>
    </lineage>
</organism>
<feature type="region of interest" description="Disordered" evidence="1">
    <location>
        <begin position="365"/>
        <end position="385"/>
    </location>
</feature>
<name>A0A7M4DS40_9MICO</name>
<feature type="region of interest" description="Disordered" evidence="1">
    <location>
        <begin position="169"/>
        <end position="215"/>
    </location>
</feature>
<evidence type="ECO:0000259" key="3">
    <source>
        <dbReference type="Pfam" id="PF10708"/>
    </source>
</evidence>
<dbReference type="RefSeq" id="WP_156743543.1">
    <property type="nucleotide sequence ID" value="NZ_CACRYJ010000068.1"/>
</dbReference>
<proteinExistence type="predicted"/>
<evidence type="ECO:0000256" key="1">
    <source>
        <dbReference type="SAM" id="MobiDB-lite"/>
    </source>
</evidence>